<gene>
    <name evidence="2" type="ORF">DICPUDRAFT_96485</name>
</gene>
<organism evidence="2 3">
    <name type="scientific">Dictyostelium purpureum</name>
    <name type="common">Slime mold</name>
    <dbReference type="NCBI Taxonomy" id="5786"/>
    <lineage>
        <taxon>Eukaryota</taxon>
        <taxon>Amoebozoa</taxon>
        <taxon>Evosea</taxon>
        <taxon>Eumycetozoa</taxon>
        <taxon>Dictyostelia</taxon>
        <taxon>Dictyosteliales</taxon>
        <taxon>Dictyosteliaceae</taxon>
        <taxon>Dictyostelium</taxon>
    </lineage>
</organism>
<evidence type="ECO:0000313" key="2">
    <source>
        <dbReference type="EMBL" id="EGC39702.1"/>
    </source>
</evidence>
<keyword evidence="3" id="KW-1185">Reference proteome</keyword>
<dbReference type="Proteomes" id="UP000001064">
    <property type="component" value="Unassembled WGS sequence"/>
</dbReference>
<accession>F0Z8Q8</accession>
<protein>
    <submittedName>
        <fullName evidence="2">Uncharacterized protein</fullName>
    </submittedName>
</protein>
<dbReference type="VEuPathDB" id="AmoebaDB:DICPUDRAFT_96485"/>
<evidence type="ECO:0000313" key="3">
    <source>
        <dbReference type="Proteomes" id="UP000001064"/>
    </source>
</evidence>
<dbReference type="KEGG" id="dpp:DICPUDRAFT_96485"/>
<feature type="region of interest" description="Disordered" evidence="1">
    <location>
        <begin position="270"/>
        <end position="292"/>
    </location>
</feature>
<evidence type="ECO:0000256" key="1">
    <source>
        <dbReference type="SAM" id="MobiDB-lite"/>
    </source>
</evidence>
<proteinExistence type="predicted"/>
<reference evidence="3" key="1">
    <citation type="journal article" date="2011" name="Genome Biol.">
        <title>Comparative genomics of the social amoebae Dictyostelium discoideum and Dictyostelium purpureum.</title>
        <authorList>
            <consortium name="US DOE Joint Genome Institute (JGI-PGF)"/>
            <person name="Sucgang R."/>
            <person name="Kuo A."/>
            <person name="Tian X."/>
            <person name="Salerno W."/>
            <person name="Parikh A."/>
            <person name="Feasley C.L."/>
            <person name="Dalin E."/>
            <person name="Tu H."/>
            <person name="Huang E."/>
            <person name="Barry K."/>
            <person name="Lindquist E."/>
            <person name="Shapiro H."/>
            <person name="Bruce D."/>
            <person name="Schmutz J."/>
            <person name="Salamov A."/>
            <person name="Fey P."/>
            <person name="Gaudet P."/>
            <person name="Anjard C."/>
            <person name="Babu M.M."/>
            <person name="Basu S."/>
            <person name="Bushmanova Y."/>
            <person name="van der Wel H."/>
            <person name="Katoh-Kurasawa M."/>
            <person name="Dinh C."/>
            <person name="Coutinho P.M."/>
            <person name="Saito T."/>
            <person name="Elias M."/>
            <person name="Schaap P."/>
            <person name="Kay R.R."/>
            <person name="Henrissat B."/>
            <person name="Eichinger L."/>
            <person name="Rivero F."/>
            <person name="Putnam N.H."/>
            <person name="West C.M."/>
            <person name="Loomis W.F."/>
            <person name="Chisholm R.L."/>
            <person name="Shaulsky G."/>
            <person name="Strassmann J.E."/>
            <person name="Queller D.C."/>
            <person name="Kuspa A."/>
            <person name="Grigoriev I.V."/>
        </authorList>
    </citation>
    <scope>NUCLEOTIDE SEQUENCE [LARGE SCALE GENOMIC DNA]</scope>
    <source>
        <strain evidence="3">QSDP1</strain>
    </source>
</reference>
<dbReference type="PANTHER" id="PTHR32423">
    <property type="entry name" value="SAP DOMAIN-CONTAINING PROTEIN-RELATED"/>
    <property type="match status" value="1"/>
</dbReference>
<dbReference type="EMBL" id="GL870953">
    <property type="protein sequence ID" value="EGC39702.1"/>
    <property type="molecule type" value="Genomic_DNA"/>
</dbReference>
<dbReference type="GeneID" id="10509716"/>
<dbReference type="PANTHER" id="PTHR32423:SF65">
    <property type="entry name" value="F-BOX DOMAIN-CONTAINING PROTEIN"/>
    <property type="match status" value="1"/>
</dbReference>
<dbReference type="RefSeq" id="XP_003283811.1">
    <property type="nucleotide sequence ID" value="XM_003283763.1"/>
</dbReference>
<dbReference type="OrthoDB" id="24341at2759"/>
<dbReference type="InParanoid" id="F0Z8Q8"/>
<sequence>MLILPNYICEYILETILYYYYKKDLIFYLDQYLISNNNEIIQYSLVSKTWFQCVSNILPKLNKCYNCNVFKGLSVQNPSQVTQKFKLIKIQDSIKVFSRLSQFQDLTSEEFNSKDYKKIYINETLFADQATRLLDSIEKYPENCNFGTIILSPLDLIKLSKNKTTEKKKGVSFQKIKNITLSGNKDALLDILELDLKSIEFYETMSHSLELKFKQNQSSKKLSIDDLVFPQYMDADQSFSKLKKFSYLTTVDKVIDINFKYQDENDEMEFEEEFQDDDQDENDGMEAEDEVQDGTSNIVKSWQYYVDRLSNDPNFTSFSIAHQCDRGCNCRFKINNDLIVDGYKSILSNPKSNLKVFKCYGGKLSTNIQLFEALKVNKSIVDVHISSAYFETIIETILSTNVNRTIRNLTVTTREVQDRLCTHGLKLLCDKKIDLHSITIIIKKSNFNPNFYLDFIKSSSLKFNINEINIINDIGLDIGKIKTVFYQKISNNTIINILTHKKGNK</sequence>
<dbReference type="AlphaFoldDB" id="F0Z8Q8"/>
<name>F0Z8Q8_DICPU</name>